<dbReference type="SUPFAM" id="SSF47370">
    <property type="entry name" value="Bromodomain"/>
    <property type="match status" value="1"/>
</dbReference>
<organism evidence="4">
    <name type="scientific">Soboliphyme baturini</name>
    <dbReference type="NCBI Taxonomy" id="241478"/>
    <lineage>
        <taxon>Eukaryota</taxon>
        <taxon>Metazoa</taxon>
        <taxon>Ecdysozoa</taxon>
        <taxon>Nematoda</taxon>
        <taxon>Enoplea</taxon>
        <taxon>Dorylaimia</taxon>
        <taxon>Dioctophymatida</taxon>
        <taxon>Dioctophymatoidea</taxon>
        <taxon>Soboliphymatidae</taxon>
        <taxon>Soboliphyme</taxon>
    </lineage>
</organism>
<sequence length="102" mass="12045">LVVRPRTEFLLNVVDSLAKKDDLNVFAQPVLEQEVPGYHRIIKKPIDLAAMREKILNFECRSLVSLEQDFMLMISNCLKFNRKNPYYYKYGLRMKEEVGLFC</sequence>
<evidence type="ECO:0000256" key="2">
    <source>
        <dbReference type="PROSITE-ProRule" id="PRU00035"/>
    </source>
</evidence>
<dbReference type="PROSITE" id="PS50014">
    <property type="entry name" value="BROMODOMAIN_2"/>
    <property type="match status" value="1"/>
</dbReference>
<dbReference type="InterPro" id="IPR051831">
    <property type="entry name" value="Bromodomain_contain_prot"/>
</dbReference>
<reference evidence="4" key="1">
    <citation type="submission" date="2016-06" db="UniProtKB">
        <authorList>
            <consortium name="WormBaseParasite"/>
        </authorList>
    </citation>
    <scope>IDENTIFICATION</scope>
</reference>
<accession>A0A183ISF6</accession>
<protein>
    <submittedName>
        <fullName evidence="4">Bromo domain-containing protein</fullName>
    </submittedName>
</protein>
<dbReference type="Pfam" id="PF00439">
    <property type="entry name" value="Bromodomain"/>
    <property type="match status" value="1"/>
</dbReference>
<evidence type="ECO:0000313" key="4">
    <source>
        <dbReference type="WBParaSite" id="SBAD_0000680801-mRNA-1"/>
    </source>
</evidence>
<dbReference type="AlphaFoldDB" id="A0A183ISF6"/>
<evidence type="ECO:0000259" key="3">
    <source>
        <dbReference type="PROSITE" id="PS50014"/>
    </source>
</evidence>
<name>A0A183ISF6_9BILA</name>
<dbReference type="WBParaSite" id="SBAD_0000680801-mRNA-1">
    <property type="protein sequence ID" value="SBAD_0000680801-mRNA-1"/>
    <property type="gene ID" value="SBAD_0000680801"/>
</dbReference>
<dbReference type="PRINTS" id="PR00503">
    <property type="entry name" value="BROMODOMAIN"/>
</dbReference>
<keyword evidence="1 2" id="KW-0103">Bromodomain</keyword>
<dbReference type="Gene3D" id="1.20.920.10">
    <property type="entry name" value="Bromodomain-like"/>
    <property type="match status" value="1"/>
</dbReference>
<dbReference type="PANTHER" id="PTHR22881:SF27">
    <property type="entry name" value="BROMODOMAIN CONTAINING 7_9"/>
    <property type="match status" value="1"/>
</dbReference>
<evidence type="ECO:0000256" key="1">
    <source>
        <dbReference type="ARBA" id="ARBA00023117"/>
    </source>
</evidence>
<dbReference type="SMART" id="SM00297">
    <property type="entry name" value="BROMO"/>
    <property type="match status" value="1"/>
</dbReference>
<dbReference type="InterPro" id="IPR036427">
    <property type="entry name" value="Bromodomain-like_sf"/>
</dbReference>
<dbReference type="PANTHER" id="PTHR22881">
    <property type="entry name" value="BROMODOMAIN CONTAINING PROTEIN"/>
    <property type="match status" value="1"/>
</dbReference>
<proteinExistence type="predicted"/>
<feature type="domain" description="Bromo" evidence="3">
    <location>
        <begin position="18"/>
        <end position="88"/>
    </location>
</feature>
<dbReference type="InterPro" id="IPR001487">
    <property type="entry name" value="Bromodomain"/>
</dbReference>